<dbReference type="Proteomes" id="UP000248852">
    <property type="component" value="Segment"/>
</dbReference>
<evidence type="ECO:0000259" key="2">
    <source>
        <dbReference type="PROSITE" id="PS50181"/>
    </source>
</evidence>
<dbReference type="PANTHER" id="PTHR23084:SF263">
    <property type="entry name" value="MORN REPEAT-CONTAINING PROTEIN 1"/>
    <property type="match status" value="1"/>
</dbReference>
<dbReference type="Gene3D" id="2.20.110.10">
    <property type="entry name" value="Histone H3 K4-specific methyltransferase SET7/9 N-terminal domain"/>
    <property type="match status" value="2"/>
</dbReference>
<dbReference type="InterPro" id="IPR003409">
    <property type="entry name" value="MORN"/>
</dbReference>
<dbReference type="PANTHER" id="PTHR23084">
    <property type="entry name" value="PHOSPHATIDYLINOSITOL-4-PHOSPHATE 5-KINASE RELATED"/>
    <property type="match status" value="1"/>
</dbReference>
<dbReference type="SMART" id="SM00698">
    <property type="entry name" value="MORN"/>
    <property type="match status" value="4"/>
</dbReference>
<reference evidence="3" key="1">
    <citation type="journal article" date="2018" name="Nat. Commun.">
        <title>Diversity and evolution of the emerging Pandoraviridae family.</title>
        <authorList>
            <person name="Legendre M."/>
            <person name="Fabre E."/>
            <person name="Poirot O."/>
            <person name="Jeudy S."/>
            <person name="Lartigue A."/>
            <person name="Alempic J.M."/>
            <person name="Beucher L."/>
            <person name="Philippe N."/>
            <person name="Bertaux L."/>
            <person name="Christo-Foroux E."/>
            <person name="Labadie K."/>
            <person name="Coute Y."/>
            <person name="Abergel C."/>
            <person name="Claverie J.M."/>
        </authorList>
    </citation>
    <scope>NUCLEOTIDE SEQUENCE [LARGE SCALE GENOMIC DNA]</scope>
    <source>
        <strain evidence="3">Quercus</strain>
    </source>
</reference>
<gene>
    <name evidence="3" type="ORF">pqer_cds_528</name>
</gene>
<dbReference type="RefSeq" id="YP_009483219.1">
    <property type="nucleotide sequence ID" value="NC_037667.1"/>
</dbReference>
<proteinExistence type="predicted"/>
<evidence type="ECO:0000256" key="1">
    <source>
        <dbReference type="ARBA" id="ARBA00022737"/>
    </source>
</evidence>
<name>A0A2U7U995_9VIRU</name>
<accession>A0A2U7U995</accession>
<dbReference type="InterPro" id="IPR036047">
    <property type="entry name" value="F-box-like_dom_sf"/>
</dbReference>
<dbReference type="SUPFAM" id="SSF81383">
    <property type="entry name" value="F-box domain"/>
    <property type="match status" value="1"/>
</dbReference>
<organism evidence="3">
    <name type="scientific">Pandoravirus quercus</name>
    <dbReference type="NCBI Taxonomy" id="2107709"/>
    <lineage>
        <taxon>Viruses</taxon>
        <taxon>Pandoravirus</taxon>
    </lineage>
</organism>
<dbReference type="GeneID" id="36843478"/>
<dbReference type="EMBL" id="MG011689">
    <property type="protein sequence ID" value="AVK74950.1"/>
    <property type="molecule type" value="Genomic_DNA"/>
</dbReference>
<dbReference type="KEGG" id="vg:36843478"/>
<dbReference type="Pfam" id="PF02493">
    <property type="entry name" value="MORN"/>
    <property type="match status" value="4"/>
</dbReference>
<dbReference type="InterPro" id="IPR001810">
    <property type="entry name" value="F-box_dom"/>
</dbReference>
<dbReference type="PROSITE" id="PS50181">
    <property type="entry name" value="FBOX"/>
    <property type="match status" value="1"/>
</dbReference>
<sequence length="388" mass="42457">MNARDAAGPTLDDMPCEILTMIARATDSAPTIMRLALTSRRYLDLLGDGLLWKDLCWAHFGPPLHDGFIAAAKGWRWLYQAQACIASAKGPDVGAVMTPGRIYWGDTLDGLPHGYGLSLALATRHRDGQRLTRRKHDGPLNATAARHDGHWRFGLPHGHGARVYRNGSRYEGDWCGGLHNGHGERHDSAGWHYVGAWHDGKQHGDGCIVLSNGRRYDGAWVDGIHRYWDTCIASDGSVYSGWWHMAVISVPGSRNAQWLDNGTLTLPDGTIYVGKYDGNVIRGTATWTDGRRFEGTWQSWTMPAGLDGDGVMTYANGDVHDGGFRSDLRHGHGTTTRAGGLCIECDWVNGKASHEAVITWPDGRRFEGMLGGSPRDGEGQVTYLGTSP</sequence>
<feature type="domain" description="F-box" evidence="2">
    <location>
        <begin position="8"/>
        <end position="55"/>
    </location>
</feature>
<dbReference type="SUPFAM" id="SSF82185">
    <property type="entry name" value="Histone H3 K4-specific methyltransferase SET7/9 N-terminal domain"/>
    <property type="match status" value="2"/>
</dbReference>
<protein>
    <submittedName>
        <fullName evidence="3">Morn repeat incomplete domain containing protein</fullName>
    </submittedName>
</protein>
<evidence type="ECO:0000313" key="3">
    <source>
        <dbReference type="EMBL" id="AVK74950.1"/>
    </source>
</evidence>
<keyword evidence="1" id="KW-0677">Repeat</keyword>